<dbReference type="Proteomes" id="UP000743001">
    <property type="component" value="Unassembled WGS sequence"/>
</dbReference>
<dbReference type="EMBL" id="JAHLQJ010000001">
    <property type="protein sequence ID" value="MBU5670630.1"/>
    <property type="molecule type" value="Genomic_DNA"/>
</dbReference>
<accession>A0ABS6FKC3</accession>
<gene>
    <name evidence="1" type="ORF">KQJ23_02175</name>
</gene>
<name>A0ABS6FKC3_9BACL</name>
<evidence type="ECO:0000313" key="1">
    <source>
        <dbReference type="EMBL" id="MBU5670630.1"/>
    </source>
</evidence>
<reference evidence="1 2" key="1">
    <citation type="submission" date="2021-06" db="EMBL/GenBank/DDBJ databases">
        <authorList>
            <person name="Sun Q."/>
            <person name="Li D."/>
        </authorList>
    </citation>
    <scope>NUCLEOTIDE SEQUENCE [LARGE SCALE GENOMIC DNA]</scope>
    <source>
        <strain evidence="1 2">MSJ-6</strain>
    </source>
</reference>
<evidence type="ECO:0000313" key="2">
    <source>
        <dbReference type="Proteomes" id="UP000743001"/>
    </source>
</evidence>
<protein>
    <recommendedName>
        <fullName evidence="3">DUF5643 domain-containing protein</fullName>
    </recommendedName>
</protein>
<proteinExistence type="predicted"/>
<evidence type="ECO:0008006" key="3">
    <source>
        <dbReference type="Google" id="ProtNLM"/>
    </source>
</evidence>
<comment type="caution">
    <text evidence="1">The sequence shown here is derived from an EMBL/GenBank/DDBJ whole genome shotgun (WGS) entry which is preliminary data.</text>
</comment>
<keyword evidence="2" id="KW-1185">Reference proteome</keyword>
<organism evidence="1 2">
    <name type="scientific">Paenibacillus brevis</name>
    <dbReference type="NCBI Taxonomy" id="2841508"/>
    <lineage>
        <taxon>Bacteria</taxon>
        <taxon>Bacillati</taxon>
        <taxon>Bacillota</taxon>
        <taxon>Bacilli</taxon>
        <taxon>Bacillales</taxon>
        <taxon>Paenibacillaceae</taxon>
        <taxon>Paenibacillus</taxon>
    </lineage>
</organism>
<sequence>MSSDRSYEDDSPFEISIEWNPDIYKDMQRTIALNQTGVIEGHSFTLNNLVLTPIATTLSVHTEPQASTGIEGFINSKLILDRKQEGQFRQAIYPRNSEYRYIEAGDNLSLSRLIFDNIYYRDITEITFQASGITLNSRQPFEIIMDTVEKQIKSAPPNFTLLSLKENNAQEVELQLRYSPSQPDNPDLEHLSFDFNRSFLDQEGNQHRFLSGDYLNRVAILKFDALSYPQLLTFTGKQITKKQIKHSVQWDFPFVE</sequence>